<dbReference type="WBParaSite" id="PDA_v2.g19803.t1">
    <property type="protein sequence ID" value="PDA_v2.g19803.t1"/>
    <property type="gene ID" value="PDA_v2.g19803"/>
</dbReference>
<dbReference type="InterPro" id="IPR050111">
    <property type="entry name" value="C-type_lectin/snaclec_domain"/>
</dbReference>
<dbReference type="InterPro" id="IPR016186">
    <property type="entry name" value="C-type_lectin-like/link_sf"/>
</dbReference>
<feature type="domain" description="C-type lectin" evidence="1">
    <location>
        <begin position="15"/>
        <end position="124"/>
    </location>
</feature>
<dbReference type="SUPFAM" id="SSF56436">
    <property type="entry name" value="C-type lectin-like"/>
    <property type="match status" value="1"/>
</dbReference>
<dbReference type="InterPro" id="IPR001304">
    <property type="entry name" value="C-type_lectin-like"/>
</dbReference>
<dbReference type="Pfam" id="PF00059">
    <property type="entry name" value="Lectin_C"/>
    <property type="match status" value="1"/>
</dbReference>
<dbReference type="PROSITE" id="PS50041">
    <property type="entry name" value="C_TYPE_LECTIN_2"/>
    <property type="match status" value="1"/>
</dbReference>
<evidence type="ECO:0000313" key="2">
    <source>
        <dbReference type="Proteomes" id="UP000887578"/>
    </source>
</evidence>
<organism evidence="2 3">
    <name type="scientific">Panagrolaimus davidi</name>
    <dbReference type="NCBI Taxonomy" id="227884"/>
    <lineage>
        <taxon>Eukaryota</taxon>
        <taxon>Metazoa</taxon>
        <taxon>Ecdysozoa</taxon>
        <taxon>Nematoda</taxon>
        <taxon>Chromadorea</taxon>
        <taxon>Rhabditida</taxon>
        <taxon>Tylenchina</taxon>
        <taxon>Panagrolaimomorpha</taxon>
        <taxon>Panagrolaimoidea</taxon>
        <taxon>Panagrolaimidae</taxon>
        <taxon>Panagrolaimus</taxon>
    </lineage>
</organism>
<evidence type="ECO:0000313" key="3">
    <source>
        <dbReference type="WBParaSite" id="PDA_v2.g19803.t1"/>
    </source>
</evidence>
<protein>
    <submittedName>
        <fullName evidence="3">C-type lectin domain-containing protein</fullName>
    </submittedName>
</protein>
<keyword evidence="2" id="KW-1185">Reference proteome</keyword>
<accession>A0A914PU67</accession>
<dbReference type="Proteomes" id="UP000887578">
    <property type="component" value="Unplaced"/>
</dbReference>
<dbReference type="InterPro" id="IPR016187">
    <property type="entry name" value="CTDL_fold"/>
</dbReference>
<reference evidence="3" key="1">
    <citation type="submission" date="2022-11" db="UniProtKB">
        <authorList>
            <consortium name="WormBaseParasite"/>
        </authorList>
    </citation>
    <scope>IDENTIFICATION</scope>
</reference>
<proteinExistence type="predicted"/>
<evidence type="ECO:0000259" key="1">
    <source>
        <dbReference type="PROSITE" id="PS50041"/>
    </source>
</evidence>
<name>A0A914PU67_9BILA</name>
<dbReference type="Gene3D" id="3.10.100.10">
    <property type="entry name" value="Mannose-Binding Protein A, subunit A"/>
    <property type="match status" value="1"/>
</dbReference>
<dbReference type="SMART" id="SM00034">
    <property type="entry name" value="CLECT"/>
    <property type="match status" value="1"/>
</dbReference>
<sequence length="147" mass="16733">MPSKVCPASWTFYKFTNFCYKVFDNSNWQDAENTCLADSGHLASIHGFEEAEFVADLAYWPGADDPNGSNHAWIGLYTEDNNTHWQWTDGTPFDYSHWSPGNPDYPGIENCGEIFLESSGSDWKVGQFNNFRCSYVISKFVCKKSPQ</sequence>
<dbReference type="PANTHER" id="PTHR22803">
    <property type="entry name" value="MANNOSE, PHOSPHOLIPASE, LECTIN RECEPTOR RELATED"/>
    <property type="match status" value="1"/>
</dbReference>
<dbReference type="AlphaFoldDB" id="A0A914PU67"/>